<dbReference type="InterPro" id="IPR006481">
    <property type="entry name" value="Phage_lambda_GpS_holin"/>
</dbReference>
<reference evidence="2 3" key="1">
    <citation type="submission" date="2019-09" db="EMBL/GenBank/DDBJ databases">
        <authorList>
            <person name="Cui H."/>
            <person name="Cong C."/>
            <person name="Xu Y."/>
            <person name="Wang L."/>
            <person name="Li X."/>
            <person name="Zhang J."/>
        </authorList>
    </citation>
    <scope>NUCLEOTIDE SEQUENCE [LARGE SCALE GENOMIC DNA]</scope>
</reference>
<feature type="transmembrane region" description="Helical" evidence="1">
    <location>
        <begin position="12"/>
        <end position="35"/>
    </location>
</feature>
<evidence type="ECO:0000313" key="2">
    <source>
        <dbReference type="EMBL" id="QGH73787.1"/>
    </source>
</evidence>
<sequence>MNIIEQVYAATVLWWAGLDKFPITSGATAFVVASLRMRNEGNYKFSEALLCGVFAMIATVCLSFLSVLIAMDVPVEVSSGVGGAIGWYGTKRTVDFIERKVSRSKRRGYDIDKS</sequence>
<proteinExistence type="predicted"/>
<organism evidence="2 3">
    <name type="scientific">Vibrio phage vB_VhaP_VH-5</name>
    <dbReference type="NCBI Taxonomy" id="2660694"/>
    <lineage>
        <taxon>Viruses</taxon>
        <taxon>Duplodnaviria</taxon>
        <taxon>Heunggongvirae</taxon>
        <taxon>Uroviricota</taxon>
        <taxon>Caudoviricetes</taxon>
        <taxon>Autographivirales</taxon>
        <taxon>Autoscriptoviridae</taxon>
        <taxon>Linggongvirus</taxon>
        <taxon>Linggongvirus VH5</taxon>
    </lineage>
</organism>
<feature type="transmembrane region" description="Helical" evidence="1">
    <location>
        <begin position="47"/>
        <end position="71"/>
    </location>
</feature>
<dbReference type="Pfam" id="PF05106">
    <property type="entry name" value="Phage_holin_3_1"/>
    <property type="match status" value="1"/>
</dbReference>
<name>A0A5Q2W6H1_9CAUD</name>
<accession>A0A5Q2W6H1</accession>
<evidence type="ECO:0000313" key="3">
    <source>
        <dbReference type="Proteomes" id="UP000396795"/>
    </source>
</evidence>
<keyword evidence="1" id="KW-1133">Transmembrane helix</keyword>
<dbReference type="EMBL" id="MN497414">
    <property type="protein sequence ID" value="QGH73787.1"/>
    <property type="molecule type" value="Genomic_DNA"/>
</dbReference>
<protein>
    <submittedName>
        <fullName evidence="2">Holin</fullName>
    </submittedName>
</protein>
<dbReference type="Proteomes" id="UP000396795">
    <property type="component" value="Segment"/>
</dbReference>
<keyword evidence="3" id="KW-1185">Reference proteome</keyword>
<evidence type="ECO:0000256" key="1">
    <source>
        <dbReference type="SAM" id="Phobius"/>
    </source>
</evidence>
<keyword evidence="1" id="KW-0472">Membrane</keyword>
<keyword evidence="1" id="KW-0812">Transmembrane</keyword>